<evidence type="ECO:0000256" key="1">
    <source>
        <dbReference type="ARBA" id="ARBA00007039"/>
    </source>
</evidence>
<dbReference type="EMBL" id="LAZR01060845">
    <property type="protein sequence ID" value="KKK64825.1"/>
    <property type="molecule type" value="Genomic_DNA"/>
</dbReference>
<dbReference type="GO" id="GO:0004176">
    <property type="term" value="F:ATP-dependent peptidase activity"/>
    <property type="evidence" value="ECO:0007669"/>
    <property type="project" value="InterPro"/>
</dbReference>
<dbReference type="InterPro" id="IPR029045">
    <property type="entry name" value="ClpP/crotonase-like_dom_sf"/>
</dbReference>
<proteinExistence type="inferred from homology"/>
<dbReference type="GO" id="GO:0006515">
    <property type="term" value="P:protein quality control for misfolded or incompletely synthesized proteins"/>
    <property type="evidence" value="ECO:0007669"/>
    <property type="project" value="TreeGrafter"/>
</dbReference>
<organism evidence="2">
    <name type="scientific">marine sediment metagenome</name>
    <dbReference type="NCBI Taxonomy" id="412755"/>
    <lineage>
        <taxon>unclassified sequences</taxon>
        <taxon>metagenomes</taxon>
        <taxon>ecological metagenomes</taxon>
    </lineage>
</organism>
<dbReference type="InterPro" id="IPR023562">
    <property type="entry name" value="ClpP/TepA"/>
</dbReference>
<dbReference type="PANTHER" id="PTHR10381">
    <property type="entry name" value="ATP-DEPENDENT CLP PROTEASE PROTEOLYTIC SUBUNIT"/>
    <property type="match status" value="1"/>
</dbReference>
<reference evidence="2" key="1">
    <citation type="journal article" date="2015" name="Nature">
        <title>Complex archaea that bridge the gap between prokaryotes and eukaryotes.</title>
        <authorList>
            <person name="Spang A."/>
            <person name="Saw J.H."/>
            <person name="Jorgensen S.L."/>
            <person name="Zaremba-Niedzwiedzka K."/>
            <person name="Martijn J."/>
            <person name="Lind A.E."/>
            <person name="van Eijk R."/>
            <person name="Schleper C."/>
            <person name="Guy L."/>
            <person name="Ettema T.J."/>
        </authorList>
    </citation>
    <scope>NUCLEOTIDE SEQUENCE</scope>
</reference>
<dbReference type="PANTHER" id="PTHR10381:SF11">
    <property type="entry name" value="ATP-DEPENDENT CLP PROTEASE PROTEOLYTIC SUBUNIT, MITOCHONDRIAL"/>
    <property type="match status" value="1"/>
</dbReference>
<sequence length="221" mass="24749">MFRTPIEGNPKEHLHDDQFSYAPSYISRERRMIFLRGVIIGWPGGNMGRTDQFAVSQIFDDIMAMNIEDPTKPITLIIESPGGLMDVGIGLYDLIKLSKAPIITIGLGCASMATLLLAAGTERLAFPNSRFMMHLPEGGMTGDTKEIKLQAEEFERMKESFVDRYIDCGVNAGLTGKTKKQVKKQILKDIDRIFWLDVDEAIEYGLIDRVVTPEDLFEKGA</sequence>
<comment type="caution">
    <text evidence="2">The sequence shown here is derived from an EMBL/GenBank/DDBJ whole genome shotgun (WGS) entry which is preliminary data.</text>
</comment>
<dbReference type="GO" id="GO:0009368">
    <property type="term" value="C:endopeptidase Clp complex"/>
    <property type="evidence" value="ECO:0007669"/>
    <property type="project" value="TreeGrafter"/>
</dbReference>
<evidence type="ECO:0000313" key="2">
    <source>
        <dbReference type="EMBL" id="KKK64825.1"/>
    </source>
</evidence>
<dbReference type="InterPro" id="IPR001907">
    <property type="entry name" value="ClpP"/>
</dbReference>
<dbReference type="Pfam" id="PF00574">
    <property type="entry name" value="CLP_protease"/>
    <property type="match status" value="1"/>
</dbReference>
<dbReference type="AlphaFoldDB" id="A0A0F8XUB2"/>
<accession>A0A0F8XUB2</accession>
<dbReference type="SUPFAM" id="SSF52096">
    <property type="entry name" value="ClpP/crotonase"/>
    <property type="match status" value="1"/>
</dbReference>
<name>A0A0F8XUB2_9ZZZZ</name>
<dbReference type="GO" id="GO:0004252">
    <property type="term" value="F:serine-type endopeptidase activity"/>
    <property type="evidence" value="ECO:0007669"/>
    <property type="project" value="InterPro"/>
</dbReference>
<evidence type="ECO:0008006" key="3">
    <source>
        <dbReference type="Google" id="ProtNLM"/>
    </source>
</evidence>
<comment type="similarity">
    <text evidence="1">Belongs to the peptidase S14 family.</text>
</comment>
<dbReference type="PRINTS" id="PR00127">
    <property type="entry name" value="CLPPROTEASEP"/>
</dbReference>
<dbReference type="Gene3D" id="3.90.226.10">
    <property type="entry name" value="2-enoyl-CoA Hydratase, Chain A, domain 1"/>
    <property type="match status" value="1"/>
</dbReference>
<protein>
    <recommendedName>
        <fullName evidence="3">Endopeptidase Clp</fullName>
    </recommendedName>
</protein>
<dbReference type="GO" id="GO:0051117">
    <property type="term" value="F:ATPase binding"/>
    <property type="evidence" value="ECO:0007669"/>
    <property type="project" value="TreeGrafter"/>
</dbReference>
<dbReference type="CDD" id="cd07017">
    <property type="entry name" value="S14_ClpP_2"/>
    <property type="match status" value="1"/>
</dbReference>
<gene>
    <name evidence="2" type="ORF">LCGC14_2980300</name>
</gene>